<gene>
    <name evidence="1" type="ORF">HOP52_09050</name>
</gene>
<dbReference type="Gene3D" id="2.40.160.20">
    <property type="match status" value="1"/>
</dbReference>
<accession>A0ABS9P7Z0</accession>
<protein>
    <recommendedName>
        <fullName evidence="3">Outer membrane protein beta-barrel domain-containing protein</fullName>
    </recommendedName>
</protein>
<evidence type="ECO:0000313" key="1">
    <source>
        <dbReference type="EMBL" id="MCG6657902.1"/>
    </source>
</evidence>
<dbReference type="EMBL" id="JABFUC010000006">
    <property type="protein sequence ID" value="MCG6657902.1"/>
    <property type="molecule type" value="Genomic_DNA"/>
</dbReference>
<sequence>MAFAAPSALADDADATLADTLAQPGELDAPAYSGDNAEMLPLDNGLLLQGNSVSTPDGFTSGFRVVAGYRPLSLPRLDLGAEITYRASDEVPSSYAGENIILNTTSLGGSLIAGLRLGQFGLYAKTGYADWAGNPVSRGDGRQMSTAGTSRIQGFGARLQFNRAVSRLEFEEIDAPSMAHLNLLTASIHFPF</sequence>
<name>A0ABS9P7Z0_9GAMM</name>
<proteinExistence type="predicted"/>
<evidence type="ECO:0008006" key="3">
    <source>
        <dbReference type="Google" id="ProtNLM"/>
    </source>
</evidence>
<dbReference type="RefSeq" id="WP_238977050.1">
    <property type="nucleotide sequence ID" value="NZ_JABFUC010000006.1"/>
</dbReference>
<evidence type="ECO:0000313" key="2">
    <source>
        <dbReference type="Proteomes" id="UP000814385"/>
    </source>
</evidence>
<keyword evidence="2" id="KW-1185">Reference proteome</keyword>
<organism evidence="1 2">
    <name type="scientific">Billgrantia campisalis</name>
    <dbReference type="NCBI Taxonomy" id="74661"/>
    <lineage>
        <taxon>Bacteria</taxon>
        <taxon>Pseudomonadati</taxon>
        <taxon>Pseudomonadota</taxon>
        <taxon>Gammaproteobacteria</taxon>
        <taxon>Oceanospirillales</taxon>
        <taxon>Halomonadaceae</taxon>
        <taxon>Billgrantia</taxon>
    </lineage>
</organism>
<dbReference type="Proteomes" id="UP000814385">
    <property type="component" value="Unassembled WGS sequence"/>
</dbReference>
<reference evidence="1 2" key="1">
    <citation type="submission" date="2020-05" db="EMBL/GenBank/DDBJ databases">
        <title>Comparative genomic analysis of denitrifying bacteria from Halomonas genus.</title>
        <authorList>
            <person name="Wang L."/>
            <person name="Shao Z."/>
        </authorList>
    </citation>
    <scope>NUCLEOTIDE SEQUENCE [LARGE SCALE GENOMIC DNA]</scope>
    <source>
        <strain evidence="1 2">A4</strain>
    </source>
</reference>
<comment type="caution">
    <text evidence="1">The sequence shown here is derived from an EMBL/GenBank/DDBJ whole genome shotgun (WGS) entry which is preliminary data.</text>
</comment>